<evidence type="ECO:0000313" key="2">
    <source>
        <dbReference type="EMBL" id="KAJ3082811.1"/>
    </source>
</evidence>
<organism evidence="2 3">
    <name type="scientific">Physocladia obscura</name>
    <dbReference type="NCBI Taxonomy" id="109957"/>
    <lineage>
        <taxon>Eukaryota</taxon>
        <taxon>Fungi</taxon>
        <taxon>Fungi incertae sedis</taxon>
        <taxon>Chytridiomycota</taxon>
        <taxon>Chytridiomycota incertae sedis</taxon>
        <taxon>Chytridiomycetes</taxon>
        <taxon>Chytridiales</taxon>
        <taxon>Chytriomycetaceae</taxon>
        <taxon>Physocladia</taxon>
    </lineage>
</organism>
<reference evidence="2" key="1">
    <citation type="submission" date="2020-05" db="EMBL/GenBank/DDBJ databases">
        <title>Phylogenomic resolution of chytrid fungi.</title>
        <authorList>
            <person name="Stajich J.E."/>
            <person name="Amses K."/>
            <person name="Simmons R."/>
            <person name="Seto K."/>
            <person name="Myers J."/>
            <person name="Bonds A."/>
            <person name="Quandt C.A."/>
            <person name="Barry K."/>
            <person name="Liu P."/>
            <person name="Grigoriev I."/>
            <person name="Longcore J.E."/>
            <person name="James T.Y."/>
        </authorList>
    </citation>
    <scope>NUCLEOTIDE SEQUENCE</scope>
    <source>
        <strain evidence="2">JEL0513</strain>
    </source>
</reference>
<name>A0AAD5SPI6_9FUNG</name>
<proteinExistence type="predicted"/>
<evidence type="ECO:0000256" key="1">
    <source>
        <dbReference type="SAM" id="Coils"/>
    </source>
</evidence>
<comment type="caution">
    <text evidence="2">The sequence shown here is derived from an EMBL/GenBank/DDBJ whole genome shotgun (WGS) entry which is preliminary data.</text>
</comment>
<accession>A0AAD5SPI6</accession>
<feature type="non-terminal residue" evidence="2">
    <location>
        <position position="1"/>
    </location>
</feature>
<evidence type="ECO:0000313" key="3">
    <source>
        <dbReference type="Proteomes" id="UP001211907"/>
    </source>
</evidence>
<keyword evidence="1" id="KW-0175">Coiled coil</keyword>
<feature type="coiled-coil region" evidence="1">
    <location>
        <begin position="11"/>
        <end position="38"/>
    </location>
</feature>
<dbReference type="Proteomes" id="UP001211907">
    <property type="component" value="Unassembled WGS sequence"/>
</dbReference>
<keyword evidence="3" id="KW-1185">Reference proteome</keyword>
<dbReference type="EMBL" id="JADGJH010004968">
    <property type="protein sequence ID" value="KAJ3082811.1"/>
    <property type="molecule type" value="Genomic_DNA"/>
</dbReference>
<protein>
    <submittedName>
        <fullName evidence="2">Uncharacterized protein</fullName>
    </submittedName>
</protein>
<dbReference type="AlphaFoldDB" id="A0AAD5SPI6"/>
<sequence length="234" mass="26965">INQAVVLETVLQDKSDILKESQEKLKKANNEMETAMGYIMPSKKKEMKEIAAGKVEKATHDLNAIEKSIERDNVELSNLRNSITDTDWIVTEYERNRAEVAEIIVKVFIMQPDHEEEYYSKVLDRAVKLFYKNYTDKVNIKAALRSVTRAHNLMQYDTRIGGGEHINIAAVENMFFSLHFLDLAHSYWPDLKQVEISNQLEDVMGEWFVSVSTARLDILKAHIVGTQTFLNKEL</sequence>
<feature type="non-terminal residue" evidence="2">
    <location>
        <position position="234"/>
    </location>
</feature>
<gene>
    <name evidence="2" type="ORF">HK100_009580</name>
</gene>